<accession>A0ACC2X592</accession>
<proteinExistence type="predicted"/>
<sequence>MSTSYKDSAKSRPALSRSSSLFGGNGGSSRNGIGGGYEADEENNWAGALTLLDVFETFFDSRLDLLERQLRVSSNKLKQAATELLPKGLRTPRTPGAQTPVPLENEDAEDAEKRDKDKWRSRYKKDVEKEVDRIRLKLAGKVNDLSSSWHSAQIVRTRDKVSFLFSVLSLTFTCLMVGNCPEWMPLAYTVQSAVYLPTRIWSYKKKAYHYFLFGPIASAIITWRNSLVFHSIDKVTSLFIHMYPPMVLIIVKHFYPGREERYPAVMKTSELTWSNMILFSVIPYVIWQGLYWKFVIHDRREKIESGARQTSFRYMLNDKHGPIGKALQGVTPAYREAAFMGGQLIYSIICMLPAATFLIYSPKSCIVFLILLWSQASWNGASYYVEVFGRKFERELEKLRKEINSASSTPSSANQPSQSSPTSRKNLGEERDEESIPSTGNSQQTQLNTLANAGLIPAPGLANSPLALGPTDVMTGDSDKKGMKGQLDELDLGAPVSTNESRKDR</sequence>
<comment type="caution">
    <text evidence="1">The sequence shown here is derived from an EMBL/GenBank/DDBJ whole genome shotgun (WGS) entry which is preliminary data.</text>
</comment>
<evidence type="ECO:0000313" key="2">
    <source>
        <dbReference type="Proteomes" id="UP001234202"/>
    </source>
</evidence>
<keyword evidence="2" id="KW-1185">Reference proteome</keyword>
<dbReference type="Proteomes" id="UP001234202">
    <property type="component" value="Unassembled WGS sequence"/>
</dbReference>
<gene>
    <name evidence="1" type="ORF">QFC24_006020</name>
</gene>
<organism evidence="1 2">
    <name type="scientific">Naganishia onofrii</name>
    <dbReference type="NCBI Taxonomy" id="1851511"/>
    <lineage>
        <taxon>Eukaryota</taxon>
        <taxon>Fungi</taxon>
        <taxon>Dikarya</taxon>
        <taxon>Basidiomycota</taxon>
        <taxon>Agaricomycotina</taxon>
        <taxon>Tremellomycetes</taxon>
        <taxon>Filobasidiales</taxon>
        <taxon>Filobasidiaceae</taxon>
        <taxon>Naganishia</taxon>
    </lineage>
</organism>
<name>A0ACC2X592_9TREE</name>
<protein>
    <submittedName>
        <fullName evidence="1">Uncharacterized protein</fullName>
    </submittedName>
</protein>
<reference evidence="1" key="1">
    <citation type="submission" date="2023-04" db="EMBL/GenBank/DDBJ databases">
        <title>Draft Genome sequencing of Naganishia species isolated from polar environments using Oxford Nanopore Technology.</title>
        <authorList>
            <person name="Leo P."/>
            <person name="Venkateswaran K."/>
        </authorList>
    </citation>
    <scope>NUCLEOTIDE SEQUENCE</scope>
    <source>
        <strain evidence="1">DBVPG 5303</strain>
    </source>
</reference>
<evidence type="ECO:0000313" key="1">
    <source>
        <dbReference type="EMBL" id="KAJ9118821.1"/>
    </source>
</evidence>
<dbReference type="EMBL" id="JASBWV010000027">
    <property type="protein sequence ID" value="KAJ9118821.1"/>
    <property type="molecule type" value="Genomic_DNA"/>
</dbReference>